<keyword evidence="3" id="KW-1185">Reference proteome</keyword>
<evidence type="ECO:0000256" key="1">
    <source>
        <dbReference type="SAM" id="MobiDB-lite"/>
    </source>
</evidence>
<accession>A0ABT1IC73</accession>
<name>A0ABT1IC73_9PSEU</name>
<dbReference type="Pfam" id="PF10824">
    <property type="entry name" value="T7SS_ESX_EspC"/>
    <property type="match status" value="1"/>
</dbReference>
<dbReference type="EMBL" id="JAMTCO010000006">
    <property type="protein sequence ID" value="MCP2270224.1"/>
    <property type="molecule type" value="Genomic_DNA"/>
</dbReference>
<organism evidence="2 3">
    <name type="scientific">Actinokineospora diospyrosa</name>
    <dbReference type="NCBI Taxonomy" id="103728"/>
    <lineage>
        <taxon>Bacteria</taxon>
        <taxon>Bacillati</taxon>
        <taxon>Actinomycetota</taxon>
        <taxon>Actinomycetes</taxon>
        <taxon>Pseudonocardiales</taxon>
        <taxon>Pseudonocardiaceae</taxon>
        <taxon>Actinokineospora</taxon>
    </lineage>
</organism>
<dbReference type="Proteomes" id="UP001205185">
    <property type="component" value="Unassembled WGS sequence"/>
</dbReference>
<evidence type="ECO:0000313" key="3">
    <source>
        <dbReference type="Proteomes" id="UP001205185"/>
    </source>
</evidence>
<comment type="caution">
    <text evidence="2">The sequence shown here is derived from an EMBL/GenBank/DDBJ whole genome shotgun (WGS) entry which is preliminary data.</text>
</comment>
<dbReference type="RefSeq" id="WP_253887206.1">
    <property type="nucleotide sequence ID" value="NZ_BAAAVB010000013.1"/>
</dbReference>
<gene>
    <name evidence="2" type="ORF">LV75_002725</name>
</gene>
<proteinExistence type="predicted"/>
<reference evidence="2 3" key="1">
    <citation type="submission" date="2022-06" db="EMBL/GenBank/DDBJ databases">
        <title>Genomic Encyclopedia of Archaeal and Bacterial Type Strains, Phase II (KMG-II): from individual species to whole genera.</title>
        <authorList>
            <person name="Goeker M."/>
        </authorList>
    </citation>
    <scope>NUCLEOTIDE SEQUENCE [LARGE SCALE GENOMIC DNA]</scope>
    <source>
        <strain evidence="2 3">DSM 44255</strain>
    </source>
</reference>
<dbReference type="InterPro" id="IPR022536">
    <property type="entry name" value="EspC"/>
</dbReference>
<evidence type="ECO:0000313" key="2">
    <source>
        <dbReference type="EMBL" id="MCP2270224.1"/>
    </source>
</evidence>
<protein>
    <submittedName>
        <fullName evidence="2">Excreted virulence factor EspC, type VII ESX diderm</fullName>
    </submittedName>
</protein>
<sequence>MSGYDVVTAELTSHASKVAALAARLRGAVDAANTVTMDDSAYGVVCQPFAMLLQPFEEMGVRALQQATDTVDTTAGQVRDTVEGYESNETAEAASFGSIEGAL</sequence>
<feature type="region of interest" description="Disordered" evidence="1">
    <location>
        <begin position="84"/>
        <end position="103"/>
    </location>
</feature>